<feature type="compositionally biased region" description="Polar residues" evidence="1">
    <location>
        <begin position="1"/>
        <end position="10"/>
    </location>
</feature>
<protein>
    <submittedName>
        <fullName evidence="2">Uncharacterized protein</fullName>
    </submittedName>
</protein>
<sequence length="111" mass="11930">MRNCNKSVTEGMTEGSKRSSLTMMVVGTTGMKQGSTGKVLKGLIPPGVTGKDRQRPARHREQPDGTGNNRDGTVVPPGPIQTPAELRNRIGCRRCRSGECRQSPGIATVQR</sequence>
<feature type="compositionally biased region" description="Basic and acidic residues" evidence="1">
    <location>
        <begin position="50"/>
        <end position="63"/>
    </location>
</feature>
<evidence type="ECO:0000256" key="1">
    <source>
        <dbReference type="SAM" id="MobiDB-lite"/>
    </source>
</evidence>
<organism evidence="2 3">
    <name type="scientific">Dreissena polymorpha</name>
    <name type="common">Zebra mussel</name>
    <name type="synonym">Mytilus polymorpha</name>
    <dbReference type="NCBI Taxonomy" id="45954"/>
    <lineage>
        <taxon>Eukaryota</taxon>
        <taxon>Metazoa</taxon>
        <taxon>Spiralia</taxon>
        <taxon>Lophotrochozoa</taxon>
        <taxon>Mollusca</taxon>
        <taxon>Bivalvia</taxon>
        <taxon>Autobranchia</taxon>
        <taxon>Heteroconchia</taxon>
        <taxon>Euheterodonta</taxon>
        <taxon>Imparidentia</taxon>
        <taxon>Neoheterodontei</taxon>
        <taxon>Myida</taxon>
        <taxon>Dreissenoidea</taxon>
        <taxon>Dreissenidae</taxon>
        <taxon>Dreissena</taxon>
    </lineage>
</organism>
<name>A0A9D4N097_DREPO</name>
<dbReference type="Proteomes" id="UP000828390">
    <property type="component" value="Unassembled WGS sequence"/>
</dbReference>
<dbReference type="EMBL" id="JAIWYP010000001">
    <property type="protein sequence ID" value="KAH3886625.1"/>
    <property type="molecule type" value="Genomic_DNA"/>
</dbReference>
<dbReference type="AlphaFoldDB" id="A0A9D4N097"/>
<reference evidence="2" key="2">
    <citation type="submission" date="2020-11" db="EMBL/GenBank/DDBJ databases">
        <authorList>
            <person name="McCartney M.A."/>
            <person name="Auch B."/>
            <person name="Kono T."/>
            <person name="Mallez S."/>
            <person name="Becker A."/>
            <person name="Gohl D.M."/>
            <person name="Silverstein K.A.T."/>
            <person name="Koren S."/>
            <person name="Bechman K.B."/>
            <person name="Herman A."/>
            <person name="Abrahante J.E."/>
            <person name="Garbe J."/>
        </authorList>
    </citation>
    <scope>NUCLEOTIDE SEQUENCE</scope>
    <source>
        <strain evidence="2">Duluth1</strain>
        <tissue evidence="2">Whole animal</tissue>
    </source>
</reference>
<evidence type="ECO:0000313" key="2">
    <source>
        <dbReference type="EMBL" id="KAH3886625.1"/>
    </source>
</evidence>
<comment type="caution">
    <text evidence="2">The sequence shown here is derived from an EMBL/GenBank/DDBJ whole genome shotgun (WGS) entry which is preliminary data.</text>
</comment>
<keyword evidence="3" id="KW-1185">Reference proteome</keyword>
<evidence type="ECO:0000313" key="3">
    <source>
        <dbReference type="Proteomes" id="UP000828390"/>
    </source>
</evidence>
<accession>A0A9D4N097</accession>
<gene>
    <name evidence="2" type="ORF">DPMN_010636</name>
</gene>
<feature type="region of interest" description="Disordered" evidence="1">
    <location>
        <begin position="1"/>
        <end position="86"/>
    </location>
</feature>
<reference evidence="2" key="1">
    <citation type="journal article" date="2019" name="bioRxiv">
        <title>The Genome of the Zebra Mussel, Dreissena polymorpha: A Resource for Invasive Species Research.</title>
        <authorList>
            <person name="McCartney M.A."/>
            <person name="Auch B."/>
            <person name="Kono T."/>
            <person name="Mallez S."/>
            <person name="Zhang Y."/>
            <person name="Obille A."/>
            <person name="Becker A."/>
            <person name="Abrahante J.E."/>
            <person name="Garbe J."/>
            <person name="Badalamenti J.P."/>
            <person name="Herman A."/>
            <person name="Mangelson H."/>
            <person name="Liachko I."/>
            <person name="Sullivan S."/>
            <person name="Sone E.D."/>
            <person name="Koren S."/>
            <person name="Silverstein K.A.T."/>
            <person name="Beckman K.B."/>
            <person name="Gohl D.M."/>
        </authorList>
    </citation>
    <scope>NUCLEOTIDE SEQUENCE</scope>
    <source>
        <strain evidence="2">Duluth1</strain>
        <tissue evidence="2">Whole animal</tissue>
    </source>
</reference>
<proteinExistence type="predicted"/>